<evidence type="ECO:0000313" key="1">
    <source>
        <dbReference type="EMBL" id="PLW10041.1"/>
    </source>
</evidence>
<comment type="caution">
    <text evidence="2">The sequence shown here is derived from an EMBL/GenBank/DDBJ whole genome shotgun (WGS) entry which is preliminary data.</text>
</comment>
<organism evidence="2 5">
    <name type="scientific">Puccinia coronata f. sp. avenae</name>
    <dbReference type="NCBI Taxonomy" id="200324"/>
    <lineage>
        <taxon>Eukaryota</taxon>
        <taxon>Fungi</taxon>
        <taxon>Dikarya</taxon>
        <taxon>Basidiomycota</taxon>
        <taxon>Pucciniomycotina</taxon>
        <taxon>Pucciniomycetes</taxon>
        <taxon>Pucciniales</taxon>
        <taxon>Pucciniaceae</taxon>
        <taxon>Puccinia</taxon>
    </lineage>
</organism>
<evidence type="ECO:0000313" key="4">
    <source>
        <dbReference type="Proteomes" id="UP000235388"/>
    </source>
</evidence>
<gene>
    <name evidence="1" type="ORF">PCANC_22767</name>
    <name evidence="3" type="ORF">PCASD_05608</name>
    <name evidence="2" type="ORF">PCASD_11052</name>
</gene>
<dbReference type="EMBL" id="PGCI01000081">
    <property type="protein sequence ID" value="PLW42158.1"/>
    <property type="molecule type" value="Genomic_DNA"/>
</dbReference>
<reference evidence="4 5" key="1">
    <citation type="submission" date="2017-11" db="EMBL/GenBank/DDBJ databases">
        <title>De novo assembly and phasing of dikaryotic genomes from two isolates of Puccinia coronata f. sp. avenae, the causal agent of oat crown rust.</title>
        <authorList>
            <person name="Miller M.E."/>
            <person name="Zhang Y."/>
            <person name="Omidvar V."/>
            <person name="Sperschneider J."/>
            <person name="Schwessinger B."/>
            <person name="Raley C."/>
            <person name="Palmer J.M."/>
            <person name="Garnica D."/>
            <person name="Upadhyaya N."/>
            <person name="Rathjen J."/>
            <person name="Taylor J.M."/>
            <person name="Park R.F."/>
            <person name="Dodds P.N."/>
            <person name="Hirsch C.D."/>
            <person name="Kianian S.F."/>
            <person name="Figueroa M."/>
        </authorList>
    </citation>
    <scope>NUCLEOTIDE SEQUENCE [LARGE SCALE GENOMIC DNA]</scope>
    <source>
        <strain evidence="1">12NC29</strain>
        <strain evidence="2">12SD80</strain>
    </source>
</reference>
<evidence type="ECO:0000313" key="2">
    <source>
        <dbReference type="EMBL" id="PLW23054.1"/>
    </source>
</evidence>
<proteinExistence type="predicted"/>
<dbReference type="Proteomes" id="UP000235392">
    <property type="component" value="Unassembled WGS sequence"/>
</dbReference>
<evidence type="ECO:0000313" key="5">
    <source>
        <dbReference type="Proteomes" id="UP000235392"/>
    </source>
</evidence>
<evidence type="ECO:0000313" key="3">
    <source>
        <dbReference type="EMBL" id="PLW42158.1"/>
    </source>
</evidence>
<accession>A0A2N5TC22</accession>
<name>A0A2N5TC22_9BASI</name>
<keyword evidence="4" id="KW-1185">Reference proteome</keyword>
<dbReference type="Proteomes" id="UP000235388">
    <property type="component" value="Unassembled WGS sequence"/>
</dbReference>
<sequence>MLHHSSADGGCDFVKSAPRDSFKKEGTDLISDWAQISVSPLAAGTDSYGHPSPFVRHPSPFVRRINKQPPGPKLSRRRIGLSDAIHIEASADTFCTAC</sequence>
<protein>
    <submittedName>
        <fullName evidence="2">Uncharacterized protein</fullName>
    </submittedName>
</protein>
<dbReference type="EMBL" id="PGCI01000644">
    <property type="protein sequence ID" value="PLW23054.1"/>
    <property type="molecule type" value="Genomic_DNA"/>
</dbReference>
<dbReference type="AlphaFoldDB" id="A0A2N5TC22"/>
<dbReference type="EMBL" id="PGCJ01001077">
    <property type="protein sequence ID" value="PLW10041.1"/>
    <property type="molecule type" value="Genomic_DNA"/>
</dbReference>